<gene>
    <name evidence="2" type="ORF">SAMN02910340_02078</name>
</gene>
<dbReference type="EMBL" id="FPAO01000008">
    <property type="protein sequence ID" value="SFT73219.1"/>
    <property type="molecule type" value="Genomic_DNA"/>
</dbReference>
<feature type="transmembrane region" description="Helical" evidence="1">
    <location>
        <begin position="6"/>
        <end position="25"/>
    </location>
</feature>
<proteinExistence type="predicted"/>
<evidence type="ECO:0008006" key="4">
    <source>
        <dbReference type="Google" id="ProtNLM"/>
    </source>
</evidence>
<evidence type="ECO:0000313" key="2">
    <source>
        <dbReference type="EMBL" id="SFT73219.1"/>
    </source>
</evidence>
<evidence type="ECO:0000256" key="1">
    <source>
        <dbReference type="SAM" id="Phobius"/>
    </source>
</evidence>
<keyword evidence="1" id="KW-1133">Transmembrane helix</keyword>
<protein>
    <recommendedName>
        <fullName evidence="4">Phage protein</fullName>
    </recommendedName>
</protein>
<sequence>MDLSELQELIYFISGIAAALATAYGTMKAQGKIVYPAKKIDAGRDKIKELTESNALLEGVAELISEVSADEVSAMIAKKKELDATPGITKEQKALTLGMMFMNAMKNP</sequence>
<keyword evidence="1" id="KW-0472">Membrane</keyword>
<dbReference type="RefSeq" id="WP_149761773.1">
    <property type="nucleotide sequence ID" value="NZ_FPAO01000008.1"/>
</dbReference>
<organism evidence="2 3">
    <name type="scientific">Methanosarcina thermophila</name>
    <dbReference type="NCBI Taxonomy" id="2210"/>
    <lineage>
        <taxon>Archaea</taxon>
        <taxon>Methanobacteriati</taxon>
        <taxon>Methanobacteriota</taxon>
        <taxon>Stenosarchaea group</taxon>
        <taxon>Methanomicrobia</taxon>
        <taxon>Methanosarcinales</taxon>
        <taxon>Methanosarcinaceae</taxon>
        <taxon>Methanosarcina</taxon>
    </lineage>
</organism>
<name>A0A1I7AE42_METTE</name>
<evidence type="ECO:0000313" key="3">
    <source>
        <dbReference type="Proteomes" id="UP000323733"/>
    </source>
</evidence>
<keyword evidence="3" id="KW-1185">Reference proteome</keyword>
<accession>A0A1I7AE42</accession>
<dbReference type="AlphaFoldDB" id="A0A1I7AE42"/>
<reference evidence="2 3" key="1">
    <citation type="submission" date="2016-10" db="EMBL/GenBank/DDBJ databases">
        <authorList>
            <person name="Varghese N."/>
            <person name="Submissions S."/>
        </authorList>
    </citation>
    <scope>NUCLEOTIDE SEQUENCE [LARGE SCALE GENOMIC DNA]</scope>
    <source>
        <strain evidence="2 3">DSM 11855</strain>
    </source>
</reference>
<dbReference type="Proteomes" id="UP000323733">
    <property type="component" value="Unassembled WGS sequence"/>
</dbReference>
<keyword evidence="1" id="KW-0812">Transmembrane</keyword>